<dbReference type="PANTHER" id="PTHR10741">
    <property type="entry name" value="TRANSLIN AND TRANSLIN ASSOCIATED PROTEIN X"/>
    <property type="match status" value="1"/>
</dbReference>
<accession>A0A6P4F1R3</accession>
<name>A0A6P4F1R3_DRORH</name>
<reference evidence="9" key="1">
    <citation type="submission" date="2025-08" db="UniProtKB">
        <authorList>
            <consortium name="RefSeq"/>
        </authorList>
    </citation>
    <scope>IDENTIFICATION</scope>
</reference>
<feature type="binding site" evidence="6">
    <location>
        <position position="126"/>
    </location>
    <ligand>
        <name>Mg(2+)</name>
        <dbReference type="ChEBI" id="CHEBI:18420"/>
    </ligand>
</feature>
<dbReference type="GO" id="GO:0046872">
    <property type="term" value="F:metal ion binding"/>
    <property type="evidence" value="ECO:0007669"/>
    <property type="project" value="UniProtKB-KW"/>
</dbReference>
<keyword evidence="4" id="KW-0963">Cytoplasm</keyword>
<dbReference type="GO" id="GO:0005634">
    <property type="term" value="C:nucleus"/>
    <property type="evidence" value="ECO:0007669"/>
    <property type="project" value="UniProtKB-SubCell"/>
</dbReference>
<keyword evidence="5" id="KW-0539">Nucleus</keyword>
<organism evidence="9">
    <name type="scientific">Drosophila rhopaloa</name>
    <name type="common">Fruit fly</name>
    <dbReference type="NCBI Taxonomy" id="1041015"/>
    <lineage>
        <taxon>Eukaryota</taxon>
        <taxon>Metazoa</taxon>
        <taxon>Ecdysozoa</taxon>
        <taxon>Arthropoda</taxon>
        <taxon>Hexapoda</taxon>
        <taxon>Insecta</taxon>
        <taxon>Pterygota</taxon>
        <taxon>Neoptera</taxon>
        <taxon>Endopterygota</taxon>
        <taxon>Diptera</taxon>
        <taxon>Brachycera</taxon>
        <taxon>Muscomorpha</taxon>
        <taxon>Ephydroidea</taxon>
        <taxon>Drosophilidae</taxon>
        <taxon>Drosophila</taxon>
        <taxon>Sophophora</taxon>
    </lineage>
</organism>
<evidence type="ECO:0000256" key="2">
    <source>
        <dbReference type="ARBA" id="ARBA00004496"/>
    </source>
</evidence>
<evidence type="ECO:0000256" key="7">
    <source>
        <dbReference type="SAM" id="Coils"/>
    </source>
</evidence>
<dbReference type="GO" id="GO:0043565">
    <property type="term" value="F:sequence-specific DNA binding"/>
    <property type="evidence" value="ECO:0007669"/>
    <property type="project" value="InterPro"/>
</dbReference>
<dbReference type="GO" id="GO:0005737">
    <property type="term" value="C:cytoplasm"/>
    <property type="evidence" value="ECO:0007669"/>
    <property type="project" value="UniProtKB-SubCell"/>
</dbReference>
<keyword evidence="6" id="KW-0479">Metal-binding</keyword>
<dbReference type="FunFam" id="1.20.58.190:FF:000007">
    <property type="entry name" value="FI16517p1"/>
    <property type="match status" value="1"/>
</dbReference>
<evidence type="ECO:0000256" key="3">
    <source>
        <dbReference type="ARBA" id="ARBA00005902"/>
    </source>
</evidence>
<dbReference type="SUPFAM" id="SSF74784">
    <property type="entry name" value="Translin"/>
    <property type="match status" value="1"/>
</dbReference>
<feature type="coiled-coil region" evidence="7">
    <location>
        <begin position="69"/>
        <end position="96"/>
    </location>
</feature>
<dbReference type="InterPro" id="IPR016068">
    <property type="entry name" value="Translin_N"/>
</dbReference>
<sequence>MPKNGSAGHRNNAPRKRQTPAVQLDGENPIVQAFRNYSNELTMKHDRHERIVKLSRDITIESKRIIFLLHSIDSRKQNKEKVLEEARQRLTKLIEVNFRAVALELRDQDVYQFRAAYSPGLQEFIEAYTYMEYLCYEDGEGENGTKSVSDWQAIQAVMQYVEESSKPKEEPTDGEELEVVALAEEEIPKKFQFFVDPTEYILGLSDLTGELMRRCVNSLGSGDTDTCLETCKTLQHFYTGYISLNCQRARELWRKITTMRQSVLKAENVCYNVKVRGGEAAKWGATFDQKPAEDVDEGFY</sequence>
<comment type="similarity">
    <text evidence="3">Belongs to the translin family.</text>
</comment>
<dbReference type="RefSeq" id="XP_016979266.2">
    <property type="nucleotide sequence ID" value="XM_017123777.2"/>
</dbReference>
<gene>
    <name evidence="9" type="primary">LOC108044694</name>
</gene>
<dbReference type="Pfam" id="PF01997">
    <property type="entry name" value="Translin"/>
    <property type="match status" value="1"/>
</dbReference>
<evidence type="ECO:0000313" key="9">
    <source>
        <dbReference type="RefSeq" id="XP_016979266.1"/>
    </source>
</evidence>
<evidence type="ECO:0000256" key="5">
    <source>
        <dbReference type="ARBA" id="ARBA00023242"/>
    </source>
</evidence>
<dbReference type="AlphaFoldDB" id="A0A6P4F1R3"/>
<dbReference type="FunFam" id="1.20.58.200:FF:000001">
    <property type="entry name" value="Translin-associated factor X"/>
    <property type="match status" value="1"/>
</dbReference>
<proteinExistence type="inferred from homology"/>
<dbReference type="InterPro" id="IPR002848">
    <property type="entry name" value="Translin_fam"/>
</dbReference>
<dbReference type="Gene3D" id="1.20.58.190">
    <property type="entry name" value="Translin, domain 1"/>
    <property type="match status" value="1"/>
</dbReference>
<dbReference type="OMA" id="DTCMETC"/>
<dbReference type="Gene3D" id="1.20.58.200">
    <property type="entry name" value="Translin, domain 2"/>
    <property type="match status" value="1"/>
</dbReference>
<dbReference type="RefSeq" id="XP_016979266.1">
    <property type="nucleotide sequence ID" value="XM_017123777.1"/>
</dbReference>
<dbReference type="InterPro" id="IPR016069">
    <property type="entry name" value="Translin_C"/>
</dbReference>
<dbReference type="OrthoDB" id="31005at2759"/>
<evidence type="ECO:0000256" key="6">
    <source>
        <dbReference type="PIRSR" id="PIRSR602848-1"/>
    </source>
</evidence>
<keyword evidence="6" id="KW-0460">Magnesium</keyword>
<dbReference type="InterPro" id="IPR036081">
    <property type="entry name" value="Translin_sf"/>
</dbReference>
<evidence type="ECO:0000256" key="1">
    <source>
        <dbReference type="ARBA" id="ARBA00004123"/>
    </source>
</evidence>
<feature type="region of interest" description="Disordered" evidence="8">
    <location>
        <begin position="1"/>
        <end position="24"/>
    </location>
</feature>
<comment type="subcellular location">
    <subcellularLocation>
        <location evidence="2">Cytoplasm</location>
    </subcellularLocation>
    <subcellularLocation>
        <location evidence="1">Nucleus</location>
    </subcellularLocation>
</comment>
<protein>
    <submittedName>
        <fullName evidence="9">Translin-associated protein X</fullName>
    </submittedName>
</protein>
<evidence type="ECO:0000256" key="8">
    <source>
        <dbReference type="SAM" id="MobiDB-lite"/>
    </source>
</evidence>
<evidence type="ECO:0000256" key="4">
    <source>
        <dbReference type="ARBA" id="ARBA00022490"/>
    </source>
</evidence>
<feature type="binding site" evidence="6">
    <location>
        <position position="210"/>
    </location>
    <ligand>
        <name>Mg(2+)</name>
        <dbReference type="ChEBI" id="CHEBI:18420"/>
    </ligand>
</feature>
<keyword evidence="7" id="KW-0175">Coiled coil</keyword>